<dbReference type="InterPro" id="IPR010827">
    <property type="entry name" value="BamA/TamA_POTRA"/>
</dbReference>
<dbReference type="PANTHER" id="PTHR12815:SF47">
    <property type="entry name" value="TRANSLOCATION AND ASSEMBLY MODULE SUBUNIT TAMA"/>
    <property type="match status" value="1"/>
</dbReference>
<sequence>MHFRYLHLFISLLILSVSALNAQDNFEVRQIKFKGNKTLEKDYLLENMALKEVSYLEKVLLKKEPFLFNRELVNLDMLRLQRIYQSEGFIRVKSSIDSLIVNDKKKILKLQIDVEEGRAVIVDSVGISYGPNTPEINTDSIHQIIFKNIALKKGERFRDKEINNDIQIIQDAYMNMGYAYVEVDYDLNLRPDTFATDIFYSVQTGPLCYVGKTIIEGNQHASDALIRKQLKYEKGDVYDKSELSDARQNLYHLQLFRVVSVLPLKNDSAPHSSIPIKIYIEEAPRLSSRFGAGYGTEDKIRGFIDINYRGFLGGARRLNFYAKHSALEPYHVSIRWIQPQLFGTKSSLTIHPFLNRKNEPGYNTRTYGVNVPVSYRFNRNLTSTLSYYLENVQQRVEEGDLELPDPTKKNFPYNKSGILTSIGFNSSTPKFSPDKGMQVSLGFKLNGFLFGGDFNYTRLWADVRTYQKVGDVVLALRGMAGGIQSTDAHGFIPVEDRFYSGGSNSIRGWARAQLGPKRESGTPLGGNSIFEANAEARYHLFWRLSTVVFIEGGKVWNKPYEYKLGDLSYAVGTGLRIDTPIGPVRFDVGFPVWNEKKSAQFFISVGQAF</sequence>
<dbReference type="InterPro" id="IPR039910">
    <property type="entry name" value="D15-like"/>
</dbReference>
<dbReference type="GO" id="GO:0019867">
    <property type="term" value="C:outer membrane"/>
    <property type="evidence" value="ECO:0007669"/>
    <property type="project" value="InterPro"/>
</dbReference>
<feature type="signal peptide" evidence="6">
    <location>
        <begin position="1"/>
        <end position="22"/>
    </location>
</feature>
<accession>A0A521CFY9</accession>
<evidence type="ECO:0000259" key="7">
    <source>
        <dbReference type="PROSITE" id="PS51779"/>
    </source>
</evidence>
<dbReference type="Pfam" id="PF07244">
    <property type="entry name" value="POTRA"/>
    <property type="match status" value="3"/>
</dbReference>
<dbReference type="PROSITE" id="PS51779">
    <property type="entry name" value="POTRA"/>
    <property type="match status" value="1"/>
</dbReference>
<reference evidence="8 9" key="1">
    <citation type="submission" date="2017-05" db="EMBL/GenBank/DDBJ databases">
        <authorList>
            <person name="Varghese N."/>
            <person name="Submissions S."/>
        </authorList>
    </citation>
    <scope>NUCLEOTIDE SEQUENCE [LARGE SCALE GENOMIC DNA]</scope>
    <source>
        <strain evidence="8 9">DSM 27040</strain>
    </source>
</reference>
<keyword evidence="2" id="KW-0812">Transmembrane</keyword>
<proteinExistence type="predicted"/>
<keyword evidence="5" id="KW-0998">Cell outer membrane</keyword>
<dbReference type="OrthoDB" id="9814535at2"/>
<dbReference type="Proteomes" id="UP000319040">
    <property type="component" value="Unassembled WGS sequence"/>
</dbReference>
<dbReference type="EMBL" id="FXTB01000003">
    <property type="protein sequence ID" value="SMO58344.1"/>
    <property type="molecule type" value="Genomic_DNA"/>
</dbReference>
<evidence type="ECO:0000256" key="3">
    <source>
        <dbReference type="ARBA" id="ARBA00022729"/>
    </source>
</evidence>
<comment type="subcellular location">
    <subcellularLocation>
        <location evidence="1">Membrane</location>
    </subcellularLocation>
</comment>
<organism evidence="8 9">
    <name type="scientific">Saccharicrinis carchari</name>
    <dbReference type="NCBI Taxonomy" id="1168039"/>
    <lineage>
        <taxon>Bacteria</taxon>
        <taxon>Pseudomonadati</taxon>
        <taxon>Bacteroidota</taxon>
        <taxon>Bacteroidia</taxon>
        <taxon>Marinilabiliales</taxon>
        <taxon>Marinilabiliaceae</taxon>
        <taxon>Saccharicrinis</taxon>
    </lineage>
</organism>
<dbReference type="Pfam" id="PF01103">
    <property type="entry name" value="Omp85"/>
    <property type="match status" value="1"/>
</dbReference>
<gene>
    <name evidence="8" type="ORF">SAMN06265379_103102</name>
</gene>
<dbReference type="Gene3D" id="2.40.160.50">
    <property type="entry name" value="membrane protein fhac: a member of the omp85/tpsb transporter family"/>
    <property type="match status" value="1"/>
</dbReference>
<keyword evidence="9" id="KW-1185">Reference proteome</keyword>
<dbReference type="PANTHER" id="PTHR12815">
    <property type="entry name" value="SORTING AND ASSEMBLY MACHINERY SAMM50 PROTEIN FAMILY MEMBER"/>
    <property type="match status" value="1"/>
</dbReference>
<evidence type="ECO:0000256" key="2">
    <source>
        <dbReference type="ARBA" id="ARBA00022692"/>
    </source>
</evidence>
<evidence type="ECO:0000256" key="6">
    <source>
        <dbReference type="SAM" id="SignalP"/>
    </source>
</evidence>
<dbReference type="AlphaFoldDB" id="A0A521CFY9"/>
<protein>
    <submittedName>
        <fullName evidence="8">Beta-barrel assembly machine subunit BamA</fullName>
    </submittedName>
</protein>
<dbReference type="InterPro" id="IPR034746">
    <property type="entry name" value="POTRA"/>
</dbReference>
<name>A0A521CFY9_SACCC</name>
<evidence type="ECO:0000256" key="1">
    <source>
        <dbReference type="ARBA" id="ARBA00004370"/>
    </source>
</evidence>
<evidence type="ECO:0000313" key="8">
    <source>
        <dbReference type="EMBL" id="SMO58344.1"/>
    </source>
</evidence>
<keyword evidence="3 6" id="KW-0732">Signal</keyword>
<evidence type="ECO:0000256" key="4">
    <source>
        <dbReference type="ARBA" id="ARBA00023136"/>
    </source>
</evidence>
<keyword evidence="4" id="KW-0472">Membrane</keyword>
<dbReference type="RefSeq" id="WP_142532822.1">
    <property type="nucleotide sequence ID" value="NZ_FXTB01000003.1"/>
</dbReference>
<evidence type="ECO:0000313" key="9">
    <source>
        <dbReference type="Proteomes" id="UP000319040"/>
    </source>
</evidence>
<feature type="chain" id="PRO_5022135812" evidence="6">
    <location>
        <begin position="23"/>
        <end position="609"/>
    </location>
</feature>
<dbReference type="Gene3D" id="3.10.20.310">
    <property type="entry name" value="membrane protein fhac"/>
    <property type="match status" value="3"/>
</dbReference>
<evidence type="ECO:0000256" key="5">
    <source>
        <dbReference type="ARBA" id="ARBA00023237"/>
    </source>
</evidence>
<feature type="domain" description="POTRA" evidence="7">
    <location>
        <begin position="26"/>
        <end position="117"/>
    </location>
</feature>
<dbReference type="InterPro" id="IPR000184">
    <property type="entry name" value="Bac_surfAg_D15"/>
</dbReference>